<evidence type="ECO:0000313" key="13">
    <source>
        <dbReference type="Proteomes" id="UP000824782"/>
    </source>
</evidence>
<evidence type="ECO:0000256" key="10">
    <source>
        <dbReference type="RuleBase" id="RU363047"/>
    </source>
</evidence>
<feature type="transmembrane region" description="Helical" evidence="10">
    <location>
        <begin position="58"/>
        <end position="84"/>
    </location>
</feature>
<dbReference type="FunFam" id="1.20.1070.10:FF:000006">
    <property type="entry name" value="Olfactory receptor"/>
    <property type="match status" value="1"/>
</dbReference>
<reference evidence="12" key="1">
    <citation type="thesis" date="2020" institute="ProQuest LLC" country="789 East Eisenhower Parkway, Ann Arbor, MI, USA">
        <title>Comparative Genomics and Chromosome Evolution.</title>
        <authorList>
            <person name="Mudd A.B."/>
        </authorList>
    </citation>
    <scope>NUCLEOTIDE SEQUENCE</scope>
    <source>
        <strain evidence="12">237g6f4</strain>
        <tissue evidence="12">Blood</tissue>
    </source>
</reference>
<keyword evidence="9" id="KW-0675">Receptor</keyword>
<dbReference type="GO" id="GO:0004930">
    <property type="term" value="F:G protein-coupled receptor activity"/>
    <property type="evidence" value="ECO:0007669"/>
    <property type="project" value="UniProtKB-KW"/>
</dbReference>
<comment type="function">
    <text evidence="1">Odorant receptor.</text>
</comment>
<evidence type="ECO:0000256" key="1">
    <source>
        <dbReference type="ARBA" id="ARBA00002936"/>
    </source>
</evidence>
<dbReference type="AlphaFoldDB" id="A0AAV6YRY8"/>
<dbReference type="InterPro" id="IPR000276">
    <property type="entry name" value="GPCR_Rhodpsn"/>
</dbReference>
<organism evidence="12 13">
    <name type="scientific">Engystomops pustulosus</name>
    <name type="common">Tungara frog</name>
    <name type="synonym">Physalaemus pustulosus</name>
    <dbReference type="NCBI Taxonomy" id="76066"/>
    <lineage>
        <taxon>Eukaryota</taxon>
        <taxon>Metazoa</taxon>
        <taxon>Chordata</taxon>
        <taxon>Craniata</taxon>
        <taxon>Vertebrata</taxon>
        <taxon>Euteleostomi</taxon>
        <taxon>Amphibia</taxon>
        <taxon>Batrachia</taxon>
        <taxon>Anura</taxon>
        <taxon>Neobatrachia</taxon>
        <taxon>Hyloidea</taxon>
        <taxon>Leptodactylidae</taxon>
        <taxon>Leiuperinae</taxon>
        <taxon>Engystomops</taxon>
    </lineage>
</organism>
<feature type="transmembrane region" description="Helical" evidence="10">
    <location>
        <begin position="20"/>
        <end position="46"/>
    </location>
</feature>
<comment type="subcellular location">
    <subcellularLocation>
        <location evidence="10">Cell membrane</location>
        <topology evidence="10">Multi-pass membrane protein</topology>
    </subcellularLocation>
    <subcellularLocation>
        <location evidence="2">Membrane</location>
        <topology evidence="2">Multi-pass membrane protein</topology>
    </subcellularLocation>
</comment>
<dbReference type="PROSITE" id="PS50262">
    <property type="entry name" value="G_PROTEIN_RECEP_F1_2"/>
    <property type="match status" value="1"/>
</dbReference>
<keyword evidence="10" id="KW-1003">Cell membrane</keyword>
<dbReference type="GO" id="GO:0005886">
    <property type="term" value="C:plasma membrane"/>
    <property type="evidence" value="ECO:0007669"/>
    <property type="project" value="UniProtKB-SubCell"/>
</dbReference>
<keyword evidence="5 10" id="KW-0552">Olfaction</keyword>
<dbReference type="CDD" id="cd15953">
    <property type="entry name" value="7tmA_OR52P-like"/>
    <property type="match status" value="1"/>
</dbReference>
<evidence type="ECO:0000256" key="6">
    <source>
        <dbReference type="ARBA" id="ARBA00022989"/>
    </source>
</evidence>
<keyword evidence="8 9" id="KW-0807">Transducer</keyword>
<sequence length="311" mass="34924">MNLSLSSSFILIGVPGLEDFHGWISLPLASIYLVTLLANFCVLYIIKSEQSLHQPMYLFLSMLLFSDFVQSNAAVPKMLLIFWFNIRVISFEGCLVQMFFVHCFSIMGSSVLLAMALDRYVAVCNPLRYSTILTTRVISKIGLLVAMRGVLLIFPHPFLVKRLPFCQSHIIEHTYCEHIAVAKLSCADIRINVIYGLIVALLVVGVDSVFISVSYSLVVKAVLRLPSREARHKVGNTCVTHVSVILVAYIPALFSFVSQRFGEHTSSSTQIILSNLYLILPPLLNPIIYGIKTKEIKKQVLKLLKSQKTWK</sequence>
<keyword evidence="6 10" id="KW-1133">Transmembrane helix</keyword>
<dbReference type="Pfam" id="PF13853">
    <property type="entry name" value="7tm_4"/>
    <property type="match status" value="1"/>
</dbReference>
<dbReference type="SUPFAM" id="SSF81321">
    <property type="entry name" value="Family A G protein-coupled receptor-like"/>
    <property type="match status" value="1"/>
</dbReference>
<comment type="caution">
    <text evidence="12">The sequence shown here is derived from an EMBL/GenBank/DDBJ whole genome shotgun (WGS) entry which is preliminary data.</text>
</comment>
<dbReference type="PANTHER" id="PTHR26450:SF156">
    <property type="entry name" value="OLFACTORY RECEPTOR 52R1"/>
    <property type="match status" value="1"/>
</dbReference>
<gene>
    <name evidence="12" type="ORF">GDO81_019762</name>
</gene>
<dbReference type="GO" id="GO:0004984">
    <property type="term" value="F:olfactory receptor activity"/>
    <property type="evidence" value="ECO:0007669"/>
    <property type="project" value="InterPro"/>
</dbReference>
<dbReference type="PROSITE" id="PS00237">
    <property type="entry name" value="G_PROTEIN_RECEP_F1_1"/>
    <property type="match status" value="1"/>
</dbReference>
<evidence type="ECO:0000256" key="7">
    <source>
        <dbReference type="ARBA" id="ARBA00023136"/>
    </source>
</evidence>
<evidence type="ECO:0000256" key="9">
    <source>
        <dbReference type="RuleBase" id="RU000688"/>
    </source>
</evidence>
<evidence type="ECO:0000259" key="11">
    <source>
        <dbReference type="PROSITE" id="PS50262"/>
    </source>
</evidence>
<dbReference type="PRINTS" id="PR00245">
    <property type="entry name" value="OLFACTORYR"/>
</dbReference>
<feature type="transmembrane region" description="Helical" evidence="10">
    <location>
        <begin position="193"/>
        <end position="218"/>
    </location>
</feature>
<evidence type="ECO:0000313" key="12">
    <source>
        <dbReference type="EMBL" id="KAG8540169.1"/>
    </source>
</evidence>
<evidence type="ECO:0000256" key="4">
    <source>
        <dbReference type="ARBA" id="ARBA00022692"/>
    </source>
</evidence>
<dbReference type="EMBL" id="WNYA01011333">
    <property type="protein sequence ID" value="KAG8540169.1"/>
    <property type="molecule type" value="Genomic_DNA"/>
</dbReference>
<keyword evidence="4 9" id="KW-0812">Transmembrane</keyword>
<dbReference type="InterPro" id="IPR017452">
    <property type="entry name" value="GPCR_Rhodpsn_7TM"/>
</dbReference>
<evidence type="ECO:0000256" key="2">
    <source>
        <dbReference type="ARBA" id="ARBA00004141"/>
    </source>
</evidence>
<dbReference type="Gene3D" id="1.20.1070.10">
    <property type="entry name" value="Rhodopsin 7-helix transmembrane proteins"/>
    <property type="match status" value="1"/>
</dbReference>
<keyword evidence="13" id="KW-1185">Reference proteome</keyword>
<name>A0AAV6YRY8_ENGPU</name>
<dbReference type="PANTHER" id="PTHR26450">
    <property type="entry name" value="OLFACTORY RECEPTOR 56B1-RELATED"/>
    <property type="match status" value="1"/>
</dbReference>
<keyword evidence="9" id="KW-0297">G-protein coupled receptor</keyword>
<evidence type="ECO:0000256" key="8">
    <source>
        <dbReference type="ARBA" id="ARBA00023224"/>
    </source>
</evidence>
<feature type="transmembrane region" description="Helical" evidence="10">
    <location>
        <begin position="270"/>
        <end position="291"/>
    </location>
</feature>
<dbReference type="Proteomes" id="UP000824782">
    <property type="component" value="Unassembled WGS sequence"/>
</dbReference>
<comment type="similarity">
    <text evidence="9">Belongs to the G-protein coupled receptor 1 family.</text>
</comment>
<feature type="domain" description="G-protein coupled receptors family 1 profile" evidence="11">
    <location>
        <begin position="38"/>
        <end position="289"/>
    </location>
</feature>
<proteinExistence type="inferred from homology"/>
<feature type="transmembrane region" description="Helical" evidence="10">
    <location>
        <begin position="238"/>
        <end position="258"/>
    </location>
</feature>
<dbReference type="PRINTS" id="PR00237">
    <property type="entry name" value="GPCRRHODOPSN"/>
</dbReference>
<accession>A0AAV6YRY8</accession>
<evidence type="ECO:0000256" key="5">
    <source>
        <dbReference type="ARBA" id="ARBA00022725"/>
    </source>
</evidence>
<evidence type="ECO:0000256" key="3">
    <source>
        <dbReference type="ARBA" id="ARBA00022606"/>
    </source>
</evidence>
<feature type="transmembrane region" description="Helical" evidence="10">
    <location>
        <begin position="137"/>
        <end position="154"/>
    </location>
</feature>
<keyword evidence="3 10" id="KW-0716">Sensory transduction</keyword>
<feature type="transmembrane region" description="Helical" evidence="10">
    <location>
        <begin position="96"/>
        <end position="117"/>
    </location>
</feature>
<dbReference type="InterPro" id="IPR050402">
    <property type="entry name" value="OR51/52/56-like"/>
</dbReference>
<dbReference type="InterPro" id="IPR000725">
    <property type="entry name" value="Olfact_rcpt"/>
</dbReference>
<protein>
    <recommendedName>
        <fullName evidence="10">Olfactory receptor</fullName>
    </recommendedName>
</protein>
<keyword evidence="7 10" id="KW-0472">Membrane</keyword>